<dbReference type="Proteomes" id="UP000789570">
    <property type="component" value="Unassembled WGS sequence"/>
</dbReference>
<accession>A0A9N9P0V7</accession>
<reference evidence="1" key="1">
    <citation type="submission" date="2021-06" db="EMBL/GenBank/DDBJ databases">
        <authorList>
            <person name="Kallberg Y."/>
            <person name="Tangrot J."/>
            <person name="Rosling A."/>
        </authorList>
    </citation>
    <scope>NUCLEOTIDE SEQUENCE</scope>
    <source>
        <strain evidence="1">UK204</strain>
    </source>
</reference>
<feature type="non-terminal residue" evidence="1">
    <location>
        <position position="1"/>
    </location>
</feature>
<protein>
    <submittedName>
        <fullName evidence="1">3973_t:CDS:1</fullName>
    </submittedName>
</protein>
<evidence type="ECO:0000313" key="1">
    <source>
        <dbReference type="EMBL" id="CAG8777741.1"/>
    </source>
</evidence>
<dbReference type="AlphaFoldDB" id="A0A9N9P0V7"/>
<comment type="caution">
    <text evidence="1">The sequence shown here is derived from an EMBL/GenBank/DDBJ whole genome shotgun (WGS) entry which is preliminary data.</text>
</comment>
<dbReference type="OrthoDB" id="10446777at2759"/>
<sequence length="66" mass="7655">ISKAMNLILQSIGINYELSEYITIVRNNLHTLKYDCSFDNSTSDTDDNEEAQFENLSNDFQIFEND</sequence>
<keyword evidence="2" id="KW-1185">Reference proteome</keyword>
<organism evidence="1 2">
    <name type="scientific">Funneliformis caledonium</name>
    <dbReference type="NCBI Taxonomy" id="1117310"/>
    <lineage>
        <taxon>Eukaryota</taxon>
        <taxon>Fungi</taxon>
        <taxon>Fungi incertae sedis</taxon>
        <taxon>Mucoromycota</taxon>
        <taxon>Glomeromycotina</taxon>
        <taxon>Glomeromycetes</taxon>
        <taxon>Glomerales</taxon>
        <taxon>Glomeraceae</taxon>
        <taxon>Funneliformis</taxon>
    </lineage>
</organism>
<evidence type="ECO:0000313" key="2">
    <source>
        <dbReference type="Proteomes" id="UP000789570"/>
    </source>
</evidence>
<gene>
    <name evidence="1" type="ORF">FCALED_LOCUS17933</name>
</gene>
<dbReference type="EMBL" id="CAJVPQ010030929">
    <property type="protein sequence ID" value="CAG8777741.1"/>
    <property type="molecule type" value="Genomic_DNA"/>
</dbReference>
<proteinExistence type="predicted"/>
<name>A0A9N9P0V7_9GLOM</name>